<evidence type="ECO:0000256" key="2">
    <source>
        <dbReference type="ARBA" id="ARBA00016400"/>
    </source>
</evidence>
<reference evidence="6 7" key="1">
    <citation type="journal article" date="2011" name="Proc. Natl. Acad. Sci. U.S.A.">
        <title>Genetic diversity and population structure of the endangered marsupial Sarcophilus harrisii (Tasmanian devil).</title>
        <authorList>
            <person name="Miller W."/>
            <person name="Hayes V.M."/>
            <person name="Ratan A."/>
            <person name="Petersen D.C."/>
            <person name="Wittekindt N.E."/>
            <person name="Miller J."/>
            <person name="Walenz B."/>
            <person name="Knight J."/>
            <person name="Qi J."/>
            <person name="Zhao F."/>
            <person name="Wang Q."/>
            <person name="Bedoya-Reina O.C."/>
            <person name="Katiyar N."/>
            <person name="Tomsho L.P."/>
            <person name="Kasson L.M."/>
            <person name="Hardie R.A."/>
            <person name="Woodbridge P."/>
            <person name="Tindall E.A."/>
            <person name="Bertelsen M.F."/>
            <person name="Dixon D."/>
            <person name="Pyecroft S."/>
            <person name="Helgen K.M."/>
            <person name="Lesk A.M."/>
            <person name="Pringle T.H."/>
            <person name="Patterson N."/>
            <person name="Zhang Y."/>
            <person name="Kreiss A."/>
            <person name="Woods G.M."/>
            <person name="Jones M.E."/>
            <person name="Schuster S.C."/>
        </authorList>
    </citation>
    <scope>NUCLEOTIDE SEQUENCE [LARGE SCALE GENOMIC DNA]</scope>
</reference>
<name>A0A7N4UXH9_SARHA</name>
<dbReference type="GO" id="GO:0003677">
    <property type="term" value="F:DNA binding"/>
    <property type="evidence" value="ECO:0007669"/>
    <property type="project" value="UniProtKB-KW"/>
</dbReference>
<dbReference type="Proteomes" id="UP000007648">
    <property type="component" value="Unassembled WGS sequence"/>
</dbReference>
<dbReference type="InParanoid" id="A0A7N4UXH9"/>
<evidence type="ECO:0000256" key="1">
    <source>
        <dbReference type="ARBA" id="ARBA00006612"/>
    </source>
</evidence>
<dbReference type="GO" id="GO:0006281">
    <property type="term" value="P:DNA repair"/>
    <property type="evidence" value="ECO:0007669"/>
    <property type="project" value="UniProtKB-KW"/>
</dbReference>
<protein>
    <recommendedName>
        <fullName evidence="2">Centromere protein S</fullName>
    </recommendedName>
</protein>
<keyword evidence="7" id="KW-1185">Reference proteome</keyword>
<organism evidence="6 7">
    <name type="scientific">Sarcophilus harrisii</name>
    <name type="common">Tasmanian devil</name>
    <name type="synonym">Sarcophilus laniarius</name>
    <dbReference type="NCBI Taxonomy" id="9305"/>
    <lineage>
        <taxon>Eukaryota</taxon>
        <taxon>Metazoa</taxon>
        <taxon>Chordata</taxon>
        <taxon>Craniata</taxon>
        <taxon>Vertebrata</taxon>
        <taxon>Euteleostomi</taxon>
        <taxon>Mammalia</taxon>
        <taxon>Metatheria</taxon>
        <taxon>Dasyuromorphia</taxon>
        <taxon>Dasyuridae</taxon>
        <taxon>Sarcophilus</taxon>
    </lineage>
</organism>
<dbReference type="GO" id="GO:0071821">
    <property type="term" value="C:FANCM-MHF complex"/>
    <property type="evidence" value="ECO:0007669"/>
    <property type="project" value="InterPro"/>
</dbReference>
<sequence length="72" mass="8177">EKEKEDQQKFSLTQCLKTAVHNTTGSVCQEAASDKEIEFSKQTMIVTSEVIFQQCESFAKDLEIFARSAKKE</sequence>
<keyword evidence="3" id="KW-0227">DNA damage</keyword>
<dbReference type="GO" id="GO:0046982">
    <property type="term" value="F:protein heterodimerization activity"/>
    <property type="evidence" value="ECO:0007669"/>
    <property type="project" value="InterPro"/>
</dbReference>
<evidence type="ECO:0000313" key="6">
    <source>
        <dbReference type="Ensembl" id="ENSSHAP00000023686.1"/>
    </source>
</evidence>
<dbReference type="GO" id="GO:0031297">
    <property type="term" value="P:replication fork processing"/>
    <property type="evidence" value="ECO:0007669"/>
    <property type="project" value="TreeGrafter"/>
</dbReference>
<dbReference type="GO" id="GO:0000712">
    <property type="term" value="P:resolution of meiotic recombination intermediates"/>
    <property type="evidence" value="ECO:0007669"/>
    <property type="project" value="TreeGrafter"/>
</dbReference>
<dbReference type="AlphaFoldDB" id="A0A7N4UXH9"/>
<reference evidence="6" key="2">
    <citation type="submission" date="2025-08" db="UniProtKB">
        <authorList>
            <consortium name="Ensembl"/>
        </authorList>
    </citation>
    <scope>IDENTIFICATION</scope>
</reference>
<proteinExistence type="inferred from homology"/>
<dbReference type="Ensembl" id="ENSSHAT00000051372.1">
    <property type="protein sequence ID" value="ENSSHAP00000023686.1"/>
    <property type="gene ID" value="ENSSHAG00000031169.1"/>
</dbReference>
<evidence type="ECO:0000256" key="4">
    <source>
        <dbReference type="ARBA" id="ARBA00023125"/>
    </source>
</evidence>
<dbReference type="SUPFAM" id="SSF47113">
    <property type="entry name" value="Histone-fold"/>
    <property type="match status" value="1"/>
</dbReference>
<dbReference type="InterPro" id="IPR029003">
    <property type="entry name" value="CENP-S/Mhf1"/>
</dbReference>
<dbReference type="Pfam" id="PF15630">
    <property type="entry name" value="CENP-S"/>
    <property type="match status" value="1"/>
</dbReference>
<evidence type="ECO:0000256" key="3">
    <source>
        <dbReference type="ARBA" id="ARBA00022763"/>
    </source>
</evidence>
<evidence type="ECO:0000256" key="5">
    <source>
        <dbReference type="ARBA" id="ARBA00023204"/>
    </source>
</evidence>
<reference evidence="6" key="3">
    <citation type="submission" date="2025-09" db="UniProtKB">
        <authorList>
            <consortium name="Ensembl"/>
        </authorList>
    </citation>
    <scope>IDENTIFICATION</scope>
</reference>
<keyword evidence="5" id="KW-0234">DNA repair</keyword>
<comment type="similarity">
    <text evidence="1">Belongs to the TAF9 family. CENP-S/MHF1 subfamily.</text>
</comment>
<dbReference type="PANTHER" id="PTHR22980:SF0">
    <property type="entry name" value="CENTROMERE PROTEIN S"/>
    <property type="match status" value="1"/>
</dbReference>
<dbReference type="GO" id="GO:0003682">
    <property type="term" value="F:chromatin binding"/>
    <property type="evidence" value="ECO:0007669"/>
    <property type="project" value="TreeGrafter"/>
</dbReference>
<evidence type="ECO:0000313" key="7">
    <source>
        <dbReference type="Proteomes" id="UP000007648"/>
    </source>
</evidence>
<dbReference type="Gene3D" id="1.10.20.10">
    <property type="entry name" value="Histone, subunit A"/>
    <property type="match status" value="1"/>
</dbReference>
<keyword evidence="4" id="KW-0238">DNA-binding</keyword>
<dbReference type="InterPro" id="IPR009072">
    <property type="entry name" value="Histone-fold"/>
</dbReference>
<accession>A0A7N4UXH9</accession>
<dbReference type="PANTHER" id="PTHR22980">
    <property type="entry name" value="CORTISTATIN"/>
    <property type="match status" value="1"/>
</dbReference>
<dbReference type="GeneTree" id="ENSGT00510000048007"/>